<evidence type="ECO:0000256" key="5">
    <source>
        <dbReference type="ARBA" id="ARBA00023187"/>
    </source>
</evidence>
<evidence type="ECO:0000313" key="9">
    <source>
        <dbReference type="EMBL" id="KAF7493499.1"/>
    </source>
</evidence>
<evidence type="ECO:0000256" key="2">
    <source>
        <dbReference type="ARBA" id="ARBA00006164"/>
    </source>
</evidence>
<feature type="compositionally biased region" description="Basic and acidic residues" evidence="8">
    <location>
        <begin position="362"/>
        <end position="377"/>
    </location>
</feature>
<feature type="region of interest" description="Disordered" evidence="8">
    <location>
        <begin position="132"/>
        <end position="160"/>
    </location>
</feature>
<reference evidence="11" key="1">
    <citation type="journal article" date="2020" name="PLoS Negl. Trop. Dis.">
        <title>High-quality nuclear genome for Sarcoptes scabiei-A critical resource for a neglected parasite.</title>
        <authorList>
            <person name="Korhonen P.K."/>
            <person name="Gasser R.B."/>
            <person name="Ma G."/>
            <person name="Wang T."/>
            <person name="Stroehlein A.J."/>
            <person name="Young N.D."/>
            <person name="Ang C.S."/>
            <person name="Fernando D.D."/>
            <person name="Lu H.C."/>
            <person name="Taylor S."/>
            <person name="Reynolds S.L."/>
            <person name="Mofiz E."/>
            <person name="Najaraj S.H."/>
            <person name="Gowda H."/>
            <person name="Madugundu A."/>
            <person name="Renuse S."/>
            <person name="Holt D."/>
            <person name="Pandey A."/>
            <person name="Papenfuss A.T."/>
            <person name="Fischer K."/>
        </authorList>
    </citation>
    <scope>NUCLEOTIDE SEQUENCE [LARGE SCALE GENOMIC DNA]</scope>
</reference>
<feature type="region of interest" description="Disordered" evidence="8">
    <location>
        <begin position="362"/>
        <end position="437"/>
    </location>
</feature>
<keyword evidence="3 7" id="KW-0507">mRNA processing</keyword>
<accession>A0A834VFS2</accession>
<keyword evidence="4 7" id="KW-0747">Spliceosome</keyword>
<dbReference type="PANTHER" id="PTHR23142">
    <property type="entry name" value="PRE-MRNA-SPLICING FACTOR 38A-RELATED"/>
    <property type="match status" value="1"/>
</dbReference>
<dbReference type="InterPro" id="IPR005037">
    <property type="entry name" value="PRP38"/>
</dbReference>
<name>A0A834VFS2_SARSC</name>
<keyword evidence="5 7" id="KW-0508">mRNA splicing</keyword>
<dbReference type="OrthoDB" id="3881at2759"/>
<gene>
    <name evidence="9" type="ORF">SSS_3158</name>
</gene>
<keyword evidence="6 7" id="KW-0539">Nucleus</keyword>
<dbReference type="Pfam" id="PF03371">
    <property type="entry name" value="PRP38"/>
    <property type="match status" value="1"/>
</dbReference>
<feature type="compositionally biased region" description="Low complexity" evidence="8">
    <location>
        <begin position="12"/>
        <end position="21"/>
    </location>
</feature>
<comment type="subcellular location">
    <subcellularLocation>
        <location evidence="1 7">Nucleus</location>
    </subcellularLocation>
</comment>
<organism evidence="9">
    <name type="scientific">Sarcoptes scabiei</name>
    <name type="common">Itch mite</name>
    <name type="synonym">Acarus scabiei</name>
    <dbReference type="NCBI Taxonomy" id="52283"/>
    <lineage>
        <taxon>Eukaryota</taxon>
        <taxon>Metazoa</taxon>
        <taxon>Ecdysozoa</taxon>
        <taxon>Arthropoda</taxon>
        <taxon>Chelicerata</taxon>
        <taxon>Arachnida</taxon>
        <taxon>Acari</taxon>
        <taxon>Acariformes</taxon>
        <taxon>Sarcoptiformes</taxon>
        <taxon>Astigmata</taxon>
        <taxon>Psoroptidia</taxon>
        <taxon>Sarcoptoidea</taxon>
        <taxon>Sarcoptidae</taxon>
        <taxon>Sarcoptinae</taxon>
        <taxon>Sarcoptes</taxon>
    </lineage>
</organism>
<proteinExistence type="inferred from homology"/>
<dbReference type="EMBL" id="WVUK01000055">
    <property type="protein sequence ID" value="KAF7493499.1"/>
    <property type="molecule type" value="Genomic_DNA"/>
</dbReference>
<sequence length="437" mass="50549">MSSNSGSYLPETTETTSLTGTMLQSSPNPSIGADQQSSSTLSNYNYNYYNLAGNTNSTDYQNQYYHQLYQLQGNYSYPQTYDIQQYHQYYQTNHLGTTIASANSYNYSLSSQQASYLPAVLAAAKALGSKGVQKNESSESIHQDDDDDDDDPTIAKPNKPKLSNVLNLQCDDKMGLNSLIYTNIHQSPYFKNDLFQLKTFQEVINEIYYNVKHLEPWEKGSRKVSGQTGMCGSVRGVGAGGIISTPFCILYKLFTLRLTRKQVMAMIRHKDSPYIRALGFMYIRFTQPFQDLWQWYEPFLDDDEIVDPKAGGGSPMTIGEMVQHFLSKIEWFSILFPRIPRHIKIKIEEKLENYLKENGKQIHRKESDERSHRIDRVSKHRKHSEQDYRHKVSNHNSRSFSSRRSRSRSKSPSSSRYHSKKYRSDEDNHPRKRSNYR</sequence>
<dbReference type="EnsemblMetazoa" id="SSS_3158s_mrna">
    <property type="protein sequence ID" value="KAF7493499.1"/>
    <property type="gene ID" value="SSS_3158"/>
</dbReference>
<feature type="compositionally biased region" description="Polar residues" evidence="8">
    <location>
        <begin position="22"/>
        <end position="36"/>
    </location>
</feature>
<evidence type="ECO:0000256" key="6">
    <source>
        <dbReference type="ARBA" id="ARBA00023242"/>
    </source>
</evidence>
<keyword evidence="11" id="KW-1185">Reference proteome</keyword>
<dbReference type="OMA" id="GSQCILP"/>
<comment type="function">
    <text evidence="7">Required for pre-mRNA splicing.</text>
</comment>
<protein>
    <recommendedName>
        <fullName evidence="7">Pre-mRNA-splicing factor 38</fullName>
    </recommendedName>
</protein>
<evidence type="ECO:0000256" key="7">
    <source>
        <dbReference type="RuleBase" id="RU367025"/>
    </source>
</evidence>
<evidence type="ECO:0000313" key="10">
    <source>
        <dbReference type="EnsemblMetazoa" id="KAF7493499.1"/>
    </source>
</evidence>
<reference evidence="10" key="3">
    <citation type="submission" date="2022-06" db="UniProtKB">
        <authorList>
            <consortium name="EnsemblMetazoa"/>
        </authorList>
    </citation>
    <scope>IDENTIFICATION</scope>
</reference>
<reference evidence="9" key="2">
    <citation type="submission" date="2020-01" db="EMBL/GenBank/DDBJ databases">
        <authorList>
            <person name="Korhonen P.K.K."/>
            <person name="Guangxu M.G."/>
            <person name="Wang T.W."/>
            <person name="Stroehlein A.J.S."/>
            <person name="Young N.D."/>
            <person name="Ang C.-S.A."/>
            <person name="Fernando D.W.F."/>
            <person name="Lu H.L."/>
            <person name="Taylor S.T."/>
            <person name="Ehtesham M.E.M."/>
            <person name="Najaraj S.H.N."/>
            <person name="Harsha G.H.G."/>
            <person name="Madugundu A.M."/>
            <person name="Renuse S.R."/>
            <person name="Holt D.H."/>
            <person name="Pandey A.P."/>
            <person name="Papenfuss A.P."/>
            <person name="Gasser R.B.G."/>
            <person name="Fischer K.F."/>
        </authorList>
    </citation>
    <scope>NUCLEOTIDE SEQUENCE</scope>
    <source>
        <strain evidence="9">SSS_KF_BRIS2020</strain>
    </source>
</reference>
<evidence type="ECO:0000313" key="11">
    <source>
        <dbReference type="Proteomes" id="UP000070412"/>
    </source>
</evidence>
<comment type="similarity">
    <text evidence="2 7">Belongs to the PRP38 family.</text>
</comment>
<dbReference type="GO" id="GO:0000398">
    <property type="term" value="P:mRNA splicing, via spliceosome"/>
    <property type="evidence" value="ECO:0007669"/>
    <property type="project" value="UniProtKB-UniRule"/>
</dbReference>
<dbReference type="GO" id="GO:0005681">
    <property type="term" value="C:spliceosomal complex"/>
    <property type="evidence" value="ECO:0007669"/>
    <property type="project" value="UniProtKB-KW"/>
</dbReference>
<evidence type="ECO:0000256" key="4">
    <source>
        <dbReference type="ARBA" id="ARBA00022728"/>
    </source>
</evidence>
<evidence type="ECO:0000256" key="3">
    <source>
        <dbReference type="ARBA" id="ARBA00022664"/>
    </source>
</evidence>
<dbReference type="Proteomes" id="UP000070412">
    <property type="component" value="Unassembled WGS sequence"/>
</dbReference>
<dbReference type="AlphaFoldDB" id="A0A834VFS2"/>
<evidence type="ECO:0000256" key="8">
    <source>
        <dbReference type="SAM" id="MobiDB-lite"/>
    </source>
</evidence>
<feature type="region of interest" description="Disordered" evidence="8">
    <location>
        <begin position="1"/>
        <end position="37"/>
    </location>
</feature>
<evidence type="ECO:0000256" key="1">
    <source>
        <dbReference type="ARBA" id="ARBA00004123"/>
    </source>
</evidence>